<name>A0A2M9ZA64_9LEPT</name>
<accession>A0A2M9ZA64</accession>
<protein>
    <submittedName>
        <fullName evidence="1">Uncharacterized protein</fullName>
    </submittedName>
</protein>
<dbReference type="AlphaFoldDB" id="A0A2M9ZA64"/>
<dbReference type="SUPFAM" id="SSF52540">
    <property type="entry name" value="P-loop containing nucleoside triphosphate hydrolases"/>
    <property type="match status" value="1"/>
</dbReference>
<reference evidence="1 2" key="1">
    <citation type="submission" date="2017-07" db="EMBL/GenBank/DDBJ databases">
        <title>Leptospira spp. isolated from tropical soils.</title>
        <authorList>
            <person name="Thibeaux R."/>
            <person name="Iraola G."/>
            <person name="Ferres I."/>
            <person name="Bierque E."/>
            <person name="Girault D."/>
            <person name="Soupe-Gilbert M.-E."/>
            <person name="Picardeau M."/>
            <person name="Goarant C."/>
        </authorList>
    </citation>
    <scope>NUCLEOTIDE SEQUENCE [LARGE SCALE GENOMIC DNA]</scope>
    <source>
        <strain evidence="1 2">FH2-C-A2</strain>
    </source>
</reference>
<dbReference type="EMBL" id="NPDT01000005">
    <property type="protein sequence ID" value="PJZ65274.1"/>
    <property type="molecule type" value="Genomic_DNA"/>
</dbReference>
<proteinExistence type="predicted"/>
<dbReference type="InterPro" id="IPR027417">
    <property type="entry name" value="P-loop_NTPase"/>
</dbReference>
<evidence type="ECO:0000313" key="2">
    <source>
        <dbReference type="Proteomes" id="UP000231912"/>
    </source>
</evidence>
<dbReference type="Proteomes" id="UP000231912">
    <property type="component" value="Unassembled WGS sequence"/>
</dbReference>
<organism evidence="1 2">
    <name type="scientific">Leptospira wolffii</name>
    <dbReference type="NCBI Taxonomy" id="409998"/>
    <lineage>
        <taxon>Bacteria</taxon>
        <taxon>Pseudomonadati</taxon>
        <taxon>Spirochaetota</taxon>
        <taxon>Spirochaetia</taxon>
        <taxon>Leptospirales</taxon>
        <taxon>Leptospiraceae</taxon>
        <taxon>Leptospira</taxon>
    </lineage>
</organism>
<sequence>MFAGPNGSGKSTLYEQLRKSGRINTEIYISADRKDKLSWAGKEIPEIFHKAAEKYLNLRK</sequence>
<evidence type="ECO:0000313" key="1">
    <source>
        <dbReference type="EMBL" id="PJZ65274.1"/>
    </source>
</evidence>
<gene>
    <name evidence="1" type="ORF">CH371_12805</name>
</gene>
<comment type="caution">
    <text evidence="1">The sequence shown here is derived from an EMBL/GenBank/DDBJ whole genome shotgun (WGS) entry which is preliminary data.</text>
</comment>